<evidence type="ECO:0000313" key="3">
    <source>
        <dbReference type="Proteomes" id="UP000009168"/>
    </source>
</evidence>
<dbReference type="AlphaFoldDB" id="W7X3Q7"/>
<reference evidence="3" key="1">
    <citation type="journal article" date="2006" name="PLoS Biol.">
        <title>Macronuclear genome sequence of the ciliate Tetrahymena thermophila, a model eukaryote.</title>
        <authorList>
            <person name="Eisen J.A."/>
            <person name="Coyne R.S."/>
            <person name="Wu M."/>
            <person name="Wu D."/>
            <person name="Thiagarajan M."/>
            <person name="Wortman J.R."/>
            <person name="Badger J.H."/>
            <person name="Ren Q."/>
            <person name="Amedeo P."/>
            <person name="Jones K.M."/>
            <person name="Tallon L.J."/>
            <person name="Delcher A.L."/>
            <person name="Salzberg S.L."/>
            <person name="Silva J.C."/>
            <person name="Haas B.J."/>
            <person name="Majoros W.H."/>
            <person name="Farzad M."/>
            <person name="Carlton J.M."/>
            <person name="Smith R.K. Jr."/>
            <person name="Garg J."/>
            <person name="Pearlman R.E."/>
            <person name="Karrer K.M."/>
            <person name="Sun L."/>
            <person name="Manning G."/>
            <person name="Elde N.C."/>
            <person name="Turkewitz A.P."/>
            <person name="Asai D.J."/>
            <person name="Wilkes D.E."/>
            <person name="Wang Y."/>
            <person name="Cai H."/>
            <person name="Collins K."/>
            <person name="Stewart B.A."/>
            <person name="Lee S.R."/>
            <person name="Wilamowska K."/>
            <person name="Weinberg Z."/>
            <person name="Ruzzo W.L."/>
            <person name="Wloga D."/>
            <person name="Gaertig J."/>
            <person name="Frankel J."/>
            <person name="Tsao C.-C."/>
            <person name="Gorovsky M.A."/>
            <person name="Keeling P.J."/>
            <person name="Waller R.F."/>
            <person name="Patron N.J."/>
            <person name="Cherry J.M."/>
            <person name="Stover N.A."/>
            <person name="Krieger C.J."/>
            <person name="del Toro C."/>
            <person name="Ryder H.F."/>
            <person name="Williamson S.C."/>
            <person name="Barbeau R.A."/>
            <person name="Hamilton E.P."/>
            <person name="Orias E."/>
        </authorList>
    </citation>
    <scope>NUCLEOTIDE SEQUENCE [LARGE SCALE GENOMIC DNA]</scope>
    <source>
        <strain evidence="3">SB210</strain>
    </source>
</reference>
<feature type="transmembrane region" description="Helical" evidence="1">
    <location>
        <begin position="80"/>
        <end position="98"/>
    </location>
</feature>
<organism evidence="2 3">
    <name type="scientific">Tetrahymena thermophila (strain SB210)</name>
    <dbReference type="NCBI Taxonomy" id="312017"/>
    <lineage>
        <taxon>Eukaryota</taxon>
        <taxon>Sar</taxon>
        <taxon>Alveolata</taxon>
        <taxon>Ciliophora</taxon>
        <taxon>Intramacronucleata</taxon>
        <taxon>Oligohymenophorea</taxon>
        <taxon>Hymenostomatida</taxon>
        <taxon>Tetrahymenina</taxon>
        <taxon>Tetrahymenidae</taxon>
        <taxon>Tetrahymena</taxon>
    </lineage>
</organism>
<dbReference type="InParanoid" id="W7X3Q7"/>
<keyword evidence="1" id="KW-1133">Transmembrane helix</keyword>
<dbReference type="Proteomes" id="UP000009168">
    <property type="component" value="Unassembled WGS sequence"/>
</dbReference>
<name>W7X3Q7_TETTS</name>
<sequence>MLEIKNELNQERQKIKNTSSVNKIKKINQIKSQQINQQNLKMKYTQDKYGEPNEITVKNLKTFNISKNKFKVYLQKNKQLLLIIFCNNQSIISFIFFFKNMEQIYGNLINQLQVDIKSKLII</sequence>
<gene>
    <name evidence="2" type="ORF">TTHERM_001087963</name>
</gene>
<dbReference type="EMBL" id="GG662662">
    <property type="protein sequence ID" value="EWS73945.1"/>
    <property type="molecule type" value="Genomic_DNA"/>
</dbReference>
<keyword evidence="1" id="KW-0472">Membrane</keyword>
<dbReference type="KEGG" id="tet:TTHERM_001087963"/>
<dbReference type="RefSeq" id="XP_012653526.1">
    <property type="nucleotide sequence ID" value="XM_012798072.1"/>
</dbReference>
<accession>W7X3Q7</accession>
<evidence type="ECO:0000256" key="1">
    <source>
        <dbReference type="SAM" id="Phobius"/>
    </source>
</evidence>
<proteinExistence type="predicted"/>
<keyword evidence="3" id="KW-1185">Reference proteome</keyword>
<evidence type="ECO:0000313" key="2">
    <source>
        <dbReference type="EMBL" id="EWS73945.1"/>
    </source>
</evidence>
<protein>
    <submittedName>
        <fullName evidence="2">Transmembrane protein, putative</fullName>
    </submittedName>
</protein>
<keyword evidence="1 2" id="KW-0812">Transmembrane</keyword>
<dbReference type="GeneID" id="24441665"/>